<reference evidence="2" key="1">
    <citation type="journal article" date="2021" name="Sci. Rep.">
        <title>Diploid genomic architecture of Nitzschia inconspicua, an elite biomass production diatom.</title>
        <authorList>
            <person name="Oliver A."/>
            <person name="Podell S."/>
            <person name="Pinowska A."/>
            <person name="Traller J.C."/>
            <person name="Smith S.R."/>
            <person name="McClure R."/>
            <person name="Beliaev A."/>
            <person name="Bohutskyi P."/>
            <person name="Hill E.A."/>
            <person name="Rabines A."/>
            <person name="Zheng H."/>
            <person name="Allen L.Z."/>
            <person name="Kuo A."/>
            <person name="Grigoriev I.V."/>
            <person name="Allen A.E."/>
            <person name="Hazlebeck D."/>
            <person name="Allen E.E."/>
        </authorList>
    </citation>
    <scope>NUCLEOTIDE SEQUENCE</scope>
    <source>
        <strain evidence="2">Hildebrandi</strain>
    </source>
</reference>
<dbReference type="EMBL" id="JAGRRH010000006">
    <property type="protein sequence ID" value="KAG7367871.1"/>
    <property type="molecule type" value="Genomic_DNA"/>
</dbReference>
<proteinExistence type="predicted"/>
<dbReference type="OrthoDB" id="49891at2759"/>
<dbReference type="Proteomes" id="UP000693970">
    <property type="component" value="Unassembled WGS sequence"/>
</dbReference>
<protein>
    <submittedName>
        <fullName evidence="2">Uncharacterized protein</fullName>
    </submittedName>
</protein>
<keyword evidence="4" id="KW-1185">Reference proteome</keyword>
<dbReference type="AlphaFoldDB" id="A0A9K3PGW9"/>
<organism evidence="2 4">
    <name type="scientific">Nitzschia inconspicua</name>
    <dbReference type="NCBI Taxonomy" id="303405"/>
    <lineage>
        <taxon>Eukaryota</taxon>
        <taxon>Sar</taxon>
        <taxon>Stramenopiles</taxon>
        <taxon>Ochrophyta</taxon>
        <taxon>Bacillariophyta</taxon>
        <taxon>Bacillariophyceae</taxon>
        <taxon>Bacillariophycidae</taxon>
        <taxon>Bacillariales</taxon>
        <taxon>Bacillariaceae</taxon>
        <taxon>Nitzschia</taxon>
    </lineage>
</organism>
<feature type="transmembrane region" description="Helical" evidence="1">
    <location>
        <begin position="21"/>
        <end position="43"/>
    </location>
</feature>
<keyword evidence="1" id="KW-0472">Membrane</keyword>
<comment type="caution">
    <text evidence="2">The sequence shown here is derived from an EMBL/GenBank/DDBJ whole genome shotgun (WGS) entry which is preliminary data.</text>
</comment>
<keyword evidence="1" id="KW-0812">Transmembrane</keyword>
<evidence type="ECO:0000313" key="3">
    <source>
        <dbReference type="EMBL" id="KAG7367871.1"/>
    </source>
</evidence>
<reference evidence="2" key="2">
    <citation type="submission" date="2021-04" db="EMBL/GenBank/DDBJ databases">
        <authorList>
            <person name="Podell S."/>
        </authorList>
    </citation>
    <scope>NUCLEOTIDE SEQUENCE</scope>
    <source>
        <strain evidence="2">Hildebrandi</strain>
    </source>
</reference>
<evidence type="ECO:0000313" key="2">
    <source>
        <dbReference type="EMBL" id="KAG7347247.1"/>
    </source>
</evidence>
<accession>A0A9K3PGW9</accession>
<sequence length="435" mass="49005">MTWDSNKKCASSNQPRFDWRTNVLLVLCFLIKVVVVVDGLFVFPPTTVEPYPGLRLAAADKLKIKYTGRAFNAGDSASLPSFALSLDAEFGTLSESDFTKLMKIYSGWSETKSRVVYDPDRTFYLMDFLPPLLQATNGCHFRSSRTPTRNLLPSFLGGPNDTVKRFSDQEVLLVYNCWGFAWEVLFQADNADVSAMTISTADPTSAWRAFTGPSFDLIQSSETKPALLKLDNIRERNKKIQPGDVLLIWHRNPSTASGTDLYLDHVATCIDEDVYFEKSGSGDNVPFRLATWEMITKNFPTFVFVWEWRRLVRNNPLSPNLYGNVQRLQPASDLFGINSQVAAAERYVPPTKRNIQSRFSLLGDLAKQDDLLKSLSLQADLGEGGVVESQVYTGILLLEDIQFNEKTGRAYLPKSAFTPSWYQNVQQSLLQSSYR</sequence>
<gene>
    <name evidence="2" type="ORF">IV203_015952</name>
    <name evidence="3" type="ORF">IV203_030614</name>
</gene>
<keyword evidence="1" id="KW-1133">Transmembrane helix</keyword>
<evidence type="ECO:0000256" key="1">
    <source>
        <dbReference type="SAM" id="Phobius"/>
    </source>
</evidence>
<name>A0A9K3PGW9_9STRA</name>
<evidence type="ECO:0000313" key="4">
    <source>
        <dbReference type="Proteomes" id="UP000693970"/>
    </source>
</evidence>
<dbReference type="EMBL" id="JAGRRH010000020">
    <property type="protein sequence ID" value="KAG7347247.1"/>
    <property type="molecule type" value="Genomic_DNA"/>
</dbReference>